<protein>
    <submittedName>
        <fullName evidence="2">HipA domain-containing protein</fullName>
    </submittedName>
</protein>
<dbReference type="KEGG" id="faf:OE104_08280"/>
<evidence type="ECO:0000313" key="2">
    <source>
        <dbReference type="EMBL" id="WAA08643.1"/>
    </source>
</evidence>
<name>A0A9E8RV85_9BACI</name>
<dbReference type="Proteomes" id="UP001164718">
    <property type="component" value="Chromosome"/>
</dbReference>
<accession>A0A9E8RV85</accession>
<evidence type="ECO:0000313" key="3">
    <source>
        <dbReference type="Proteomes" id="UP001164718"/>
    </source>
</evidence>
<dbReference type="EMBL" id="CP106878">
    <property type="protein sequence ID" value="WAA08643.1"/>
    <property type="molecule type" value="Genomic_DNA"/>
</dbReference>
<dbReference type="InterPro" id="IPR046748">
    <property type="entry name" value="HipA_2"/>
</dbReference>
<feature type="domain" description="HipA-like kinase" evidence="1">
    <location>
        <begin position="11"/>
        <end position="228"/>
    </location>
</feature>
<dbReference type="Pfam" id="PF20613">
    <property type="entry name" value="HipA_2"/>
    <property type="match status" value="1"/>
</dbReference>
<evidence type="ECO:0000259" key="1">
    <source>
        <dbReference type="Pfam" id="PF20613"/>
    </source>
</evidence>
<reference evidence="2" key="1">
    <citation type="submission" date="2022-09" db="EMBL/GenBank/DDBJ databases">
        <title>Complete Genomes of Fervidibacillus albus and Fervidibacillus halotolerans isolated from tidal flat sediments.</title>
        <authorList>
            <person name="Kwon K.K."/>
            <person name="Yang S.-H."/>
            <person name="Park M.J."/>
            <person name="Oh H.-M."/>
        </authorList>
    </citation>
    <scope>NUCLEOTIDE SEQUENCE</scope>
    <source>
        <strain evidence="2">MEBiC13591</strain>
    </source>
</reference>
<proteinExistence type="predicted"/>
<dbReference type="AlphaFoldDB" id="A0A9E8RV85"/>
<gene>
    <name evidence="2" type="ORF">OE104_08280</name>
</gene>
<dbReference type="RefSeq" id="WP_275416421.1">
    <property type="nucleotide sequence ID" value="NZ_CP106878.1"/>
</dbReference>
<organism evidence="2 3">
    <name type="scientific">Fervidibacillus albus</name>
    <dbReference type="NCBI Taxonomy" id="2980026"/>
    <lineage>
        <taxon>Bacteria</taxon>
        <taxon>Bacillati</taxon>
        <taxon>Bacillota</taxon>
        <taxon>Bacilli</taxon>
        <taxon>Bacillales</taxon>
        <taxon>Bacillaceae</taxon>
        <taxon>Fervidibacillus</taxon>
    </lineage>
</organism>
<sequence>MEPIRYKGKLEGKSNAHFITFNDGFDYIVKFSQIGFEKSLANEWISYCLARYMGLPIPYAKIVEIPDDFSASFLSPEQINLSKYQFASRYVPDCVNGHECPTPIHCENKETVPSMIVFDYWLFNRDRTRKNVLFQRKHGNVYRLWTIDHAEVFNSYRWTLDELNRLPKDELLESATHRFLARFIDTEDGFSKAIEIMQKMPTLLIEDILELIPEDWNVSKEEKKGIVRQLIHRRKKIVPNLIDRFIEETYGTNRHSKNVEIDR</sequence>
<keyword evidence="3" id="KW-1185">Reference proteome</keyword>